<dbReference type="SUPFAM" id="SSF51161">
    <property type="entry name" value="Trimeric LpxA-like enzymes"/>
    <property type="match status" value="1"/>
</dbReference>
<name>A0ABQ1I3A3_9ALTE</name>
<evidence type="ECO:0000313" key="6">
    <source>
        <dbReference type="Proteomes" id="UP000651977"/>
    </source>
</evidence>
<sequence length="209" mass="23234">MIKNKNELNYFLAADKFALGIKKKRPGITDEIWKFQIALRHVEYYKNIKPSILNKIKLRIFQIKKHRLALKLGFHIPSNVFGPGLRINHYGNIIVNGAAKVGMWCDIHQGVNIGSNNSENGDTLVPQIGDNVWIGPGAKLFGAITVGNEVQIAANAVVNKDIINNSTVAGIPSKIIKNTGTEAICVSANKSKTKEFFKLHPEYNIYLKK</sequence>
<reference evidence="6" key="1">
    <citation type="journal article" date="2019" name="Int. J. Syst. Evol. Microbiol.">
        <title>The Global Catalogue of Microorganisms (GCM) 10K type strain sequencing project: providing services to taxonomists for standard genome sequencing and annotation.</title>
        <authorList>
            <consortium name="The Broad Institute Genomics Platform"/>
            <consortium name="The Broad Institute Genome Sequencing Center for Infectious Disease"/>
            <person name="Wu L."/>
            <person name="Ma J."/>
        </authorList>
    </citation>
    <scope>NUCLEOTIDE SEQUENCE [LARGE SCALE GENOMIC DNA]</scope>
    <source>
        <strain evidence="6">CGMCC 1.10131</strain>
    </source>
</reference>
<evidence type="ECO:0000256" key="1">
    <source>
        <dbReference type="ARBA" id="ARBA00007274"/>
    </source>
</evidence>
<keyword evidence="2" id="KW-0808">Transferase</keyword>
<evidence type="ECO:0000313" key="5">
    <source>
        <dbReference type="EMBL" id="GGB12398.1"/>
    </source>
</evidence>
<accession>A0ABQ1I3A3</accession>
<dbReference type="Gene3D" id="2.160.10.10">
    <property type="entry name" value="Hexapeptide repeat proteins"/>
    <property type="match status" value="1"/>
</dbReference>
<evidence type="ECO:0000256" key="2">
    <source>
        <dbReference type="ARBA" id="ARBA00022679"/>
    </source>
</evidence>
<gene>
    <name evidence="5" type="ORF">GCM10007414_27230</name>
</gene>
<dbReference type="EMBL" id="BMDY01000016">
    <property type="protein sequence ID" value="GGB12398.1"/>
    <property type="molecule type" value="Genomic_DNA"/>
</dbReference>
<keyword evidence="6" id="KW-1185">Reference proteome</keyword>
<dbReference type="Proteomes" id="UP000651977">
    <property type="component" value="Unassembled WGS sequence"/>
</dbReference>
<protein>
    <submittedName>
        <fullName evidence="5">Serine acetyltransferase</fullName>
    </submittedName>
</protein>
<dbReference type="PROSITE" id="PS00101">
    <property type="entry name" value="HEXAPEP_TRANSFERASES"/>
    <property type="match status" value="1"/>
</dbReference>
<dbReference type="InterPro" id="IPR045304">
    <property type="entry name" value="LbH_SAT"/>
</dbReference>
<evidence type="ECO:0000256" key="4">
    <source>
        <dbReference type="ARBA" id="ARBA00023315"/>
    </source>
</evidence>
<organism evidence="5 6">
    <name type="scientific">Agarivorans gilvus</name>
    <dbReference type="NCBI Taxonomy" id="680279"/>
    <lineage>
        <taxon>Bacteria</taxon>
        <taxon>Pseudomonadati</taxon>
        <taxon>Pseudomonadota</taxon>
        <taxon>Gammaproteobacteria</taxon>
        <taxon>Alteromonadales</taxon>
        <taxon>Alteromonadaceae</taxon>
        <taxon>Agarivorans</taxon>
    </lineage>
</organism>
<dbReference type="PANTHER" id="PTHR42811">
    <property type="entry name" value="SERINE ACETYLTRANSFERASE"/>
    <property type="match status" value="1"/>
</dbReference>
<dbReference type="Pfam" id="PF00132">
    <property type="entry name" value="Hexapep"/>
    <property type="match status" value="1"/>
</dbReference>
<dbReference type="InterPro" id="IPR001451">
    <property type="entry name" value="Hexapep"/>
</dbReference>
<dbReference type="RefSeq" id="WP_083481630.1">
    <property type="nucleotide sequence ID" value="NZ_BMDY01000016.1"/>
</dbReference>
<keyword evidence="4" id="KW-0012">Acyltransferase</keyword>
<comment type="caution">
    <text evidence="5">The sequence shown here is derived from an EMBL/GenBank/DDBJ whole genome shotgun (WGS) entry which is preliminary data.</text>
</comment>
<comment type="similarity">
    <text evidence="1">Belongs to the transferase hexapeptide repeat family.</text>
</comment>
<dbReference type="InterPro" id="IPR018357">
    <property type="entry name" value="Hexapep_transf_CS"/>
</dbReference>
<proteinExistence type="inferred from homology"/>
<dbReference type="InterPro" id="IPR011004">
    <property type="entry name" value="Trimer_LpxA-like_sf"/>
</dbReference>
<evidence type="ECO:0000256" key="3">
    <source>
        <dbReference type="ARBA" id="ARBA00022737"/>
    </source>
</evidence>
<dbReference type="CDD" id="cd03354">
    <property type="entry name" value="LbH_SAT"/>
    <property type="match status" value="1"/>
</dbReference>
<keyword evidence="3" id="KW-0677">Repeat</keyword>